<evidence type="ECO:0000256" key="5">
    <source>
        <dbReference type="ARBA" id="ARBA00022801"/>
    </source>
</evidence>
<dbReference type="Gene3D" id="3.20.20.70">
    <property type="entry name" value="Aldolase class I"/>
    <property type="match status" value="1"/>
</dbReference>
<feature type="signal peptide" evidence="9">
    <location>
        <begin position="1"/>
        <end position="34"/>
    </location>
</feature>
<evidence type="ECO:0000256" key="9">
    <source>
        <dbReference type="SAM" id="SignalP"/>
    </source>
</evidence>
<dbReference type="Pfam" id="PF16499">
    <property type="entry name" value="Melibiase_2"/>
    <property type="match status" value="1"/>
</dbReference>
<evidence type="ECO:0000256" key="8">
    <source>
        <dbReference type="RuleBase" id="RU361168"/>
    </source>
</evidence>
<keyword evidence="7 8" id="KW-0326">Glycosidase</keyword>
<dbReference type="InterPro" id="IPR013222">
    <property type="entry name" value="Glyco_hyd_98_carb-bd"/>
</dbReference>
<feature type="domain" description="Glycosyl hydrolase family 98 putative carbohydrate-binding module" evidence="10">
    <location>
        <begin position="424"/>
        <end position="563"/>
    </location>
</feature>
<dbReference type="GO" id="GO:0004557">
    <property type="term" value="F:alpha-galactosidase activity"/>
    <property type="evidence" value="ECO:0007669"/>
    <property type="project" value="UniProtKB-EC"/>
</dbReference>
<dbReference type="InterPro" id="IPR038637">
    <property type="entry name" value="NPCBM_sf"/>
</dbReference>
<dbReference type="HOGENOM" id="CLU_013093_3_3_11"/>
<evidence type="ECO:0000259" key="10">
    <source>
        <dbReference type="SMART" id="SM00776"/>
    </source>
</evidence>
<gene>
    <name evidence="11" type="ORF">BN159_2569</name>
</gene>
<dbReference type="InterPro" id="IPR013780">
    <property type="entry name" value="Glyco_hydro_b"/>
</dbReference>
<dbReference type="OrthoDB" id="9807519at2"/>
<dbReference type="InterPro" id="IPR002241">
    <property type="entry name" value="Glyco_hydro_27"/>
</dbReference>
<evidence type="ECO:0000256" key="2">
    <source>
        <dbReference type="ARBA" id="ARBA00009743"/>
    </source>
</evidence>
<dbReference type="FunFam" id="3.20.20.70:FF:000202">
    <property type="entry name" value="Alpha-galactosidase"/>
    <property type="match status" value="1"/>
</dbReference>
<reference evidence="11 12" key="1">
    <citation type="journal article" date="2012" name="J. Bacteriol.">
        <title>Genome sequence of the bacterium Streptomyces davawensis JCM 4913 and heterologous production of the unique antibiotic roseoflavin.</title>
        <authorList>
            <person name="Jankowitsch F."/>
            <person name="Schwarz J."/>
            <person name="Ruckert C."/>
            <person name="Gust B."/>
            <person name="Szczepanowski R."/>
            <person name="Blom J."/>
            <person name="Pelzer S."/>
            <person name="Kalinowski J."/>
            <person name="Mack M."/>
        </authorList>
    </citation>
    <scope>NUCLEOTIDE SEQUENCE [LARGE SCALE GENOMIC DNA]</scope>
    <source>
        <strain evidence="12">DSM 101723 / JCM 4913 / KCC S-0913 / 768</strain>
    </source>
</reference>
<accession>K4R0U7</accession>
<comment type="similarity">
    <text evidence="2 8">Belongs to the glycosyl hydrolase 27 family.</text>
</comment>
<dbReference type="EC" id="3.2.1.22" evidence="3 8"/>
<keyword evidence="6 8" id="KW-1015">Disulfide bond</keyword>
<dbReference type="Proteomes" id="UP000008043">
    <property type="component" value="Chromosome"/>
</dbReference>
<dbReference type="CDD" id="cd14792">
    <property type="entry name" value="GH27"/>
    <property type="match status" value="1"/>
</dbReference>
<dbReference type="EMBL" id="HE971709">
    <property type="protein sequence ID" value="CCK26948.1"/>
    <property type="molecule type" value="Genomic_DNA"/>
</dbReference>
<dbReference type="STRING" id="1214101.BN159_2569"/>
<evidence type="ECO:0000313" key="12">
    <source>
        <dbReference type="Proteomes" id="UP000008043"/>
    </source>
</evidence>
<dbReference type="PROSITE" id="PS00512">
    <property type="entry name" value="ALPHA_GALACTOSIDASE"/>
    <property type="match status" value="1"/>
</dbReference>
<dbReference type="InterPro" id="IPR041233">
    <property type="entry name" value="Melibiase_C"/>
</dbReference>
<dbReference type="Gene3D" id="2.60.40.1180">
    <property type="entry name" value="Golgi alpha-mannosidase II"/>
    <property type="match status" value="1"/>
</dbReference>
<dbReference type="PRINTS" id="PR00740">
    <property type="entry name" value="GLHYDRLASE27"/>
</dbReference>
<dbReference type="SMART" id="SM00776">
    <property type="entry name" value="NPCBM"/>
    <property type="match status" value="1"/>
</dbReference>
<protein>
    <recommendedName>
        <fullName evidence="3 8">Alpha-galactosidase</fullName>
        <ecNumber evidence="3 8">3.2.1.22</ecNumber>
    </recommendedName>
    <alternativeName>
        <fullName evidence="8">Melibiase</fullName>
    </alternativeName>
</protein>
<dbReference type="Pfam" id="PF17801">
    <property type="entry name" value="Melibiase_C"/>
    <property type="match status" value="1"/>
</dbReference>
<dbReference type="InterPro" id="IPR013785">
    <property type="entry name" value="Aldolase_TIM"/>
</dbReference>
<sequence>MRSNIRRSKFSVTGSLALAAGLTAGLGTAPAAGAATPFAPLATPVAPLATPLMGWNSWNHFGCNVTQQNIKDAADQIVAQGLDKLGYRYVNVDDCWMARTRDAGGHLQPDPVRFKDGIRALADYVHSKGLKFGIYQSAGTTTCAGLPGSLGHETTDANDFAAWGVDLLKYDNCPDGQGSIEQRYKAMGDALKASGRAIVFSLCSWGQGSPWAGFGSVSGGSQWRTTYDIRDSWYDNKWTSSPMGVIDILDQQKGLEVFSGPSKWNDMDMLEVGNGALRDDEYRSHFSLWALLNSPLILGNDLTRMSDATKAIIKNADVIAVNQDWGGSQGRLMRDLGNGRQVWAKPMSDGSVAVVLLNRSGAAAAITTSAAEIGLGGSSSYALKDLWTGTSSTSANGTISGQVPSHGVAMYRVSRTGTNAAALPAGTHNIADLTWLASSTGWGTIRRNQSAEGNALTIGGTTYASGVGTHSDSAVHVWLGGECRNFTAQVGVDNEVGANGTVRFQVYGDGKLLTHSDVMRGGQAASTLTASTQGVKQLELRVTDARDYIHFDHADWANARVSC</sequence>
<organism evidence="11 12">
    <name type="scientific">Streptomyces davaonensis (strain DSM 101723 / JCM 4913 / KCC S-0913 / 768)</name>
    <dbReference type="NCBI Taxonomy" id="1214101"/>
    <lineage>
        <taxon>Bacteria</taxon>
        <taxon>Bacillati</taxon>
        <taxon>Actinomycetota</taxon>
        <taxon>Actinomycetes</taxon>
        <taxon>Kitasatosporales</taxon>
        <taxon>Streptomycetaceae</taxon>
        <taxon>Streptomyces</taxon>
    </lineage>
</organism>
<evidence type="ECO:0000256" key="7">
    <source>
        <dbReference type="ARBA" id="ARBA00023295"/>
    </source>
</evidence>
<name>K4R0U7_STRDJ</name>
<evidence type="ECO:0000256" key="4">
    <source>
        <dbReference type="ARBA" id="ARBA00022729"/>
    </source>
</evidence>
<dbReference type="InterPro" id="IPR008979">
    <property type="entry name" value="Galactose-bd-like_sf"/>
</dbReference>
<keyword evidence="12" id="KW-1185">Reference proteome</keyword>
<dbReference type="Pfam" id="PF08305">
    <property type="entry name" value="NPCBM"/>
    <property type="match status" value="1"/>
</dbReference>
<dbReference type="AlphaFoldDB" id="K4R0U7"/>
<dbReference type="PANTHER" id="PTHR11452:SF75">
    <property type="entry name" value="ALPHA-GALACTOSIDASE MEL1"/>
    <property type="match status" value="1"/>
</dbReference>
<dbReference type="PATRIC" id="fig|1214101.3.peg.2610"/>
<evidence type="ECO:0000313" key="11">
    <source>
        <dbReference type="EMBL" id="CCK26948.1"/>
    </source>
</evidence>
<proteinExistence type="inferred from homology"/>
<dbReference type="eggNOG" id="COG1470">
    <property type="taxonomic scope" value="Bacteria"/>
</dbReference>
<comment type="catalytic activity">
    <reaction evidence="1 8">
        <text>Hydrolysis of terminal, non-reducing alpha-D-galactose residues in alpha-D-galactosides, including galactose oligosaccharides, galactomannans and galactolipids.</text>
        <dbReference type="EC" id="3.2.1.22"/>
    </reaction>
</comment>
<dbReference type="SUPFAM" id="SSF49785">
    <property type="entry name" value="Galactose-binding domain-like"/>
    <property type="match status" value="1"/>
</dbReference>
<keyword evidence="4 9" id="KW-0732">Signal</keyword>
<dbReference type="FunFam" id="2.60.40.1180:FF:000008">
    <property type="entry name" value="Alpha-galactosidase"/>
    <property type="match status" value="1"/>
</dbReference>
<keyword evidence="5 8" id="KW-0378">Hydrolase</keyword>
<evidence type="ECO:0000256" key="1">
    <source>
        <dbReference type="ARBA" id="ARBA00001255"/>
    </source>
</evidence>
<dbReference type="RefSeq" id="WP_015657342.1">
    <property type="nucleotide sequence ID" value="NC_020504.1"/>
</dbReference>
<evidence type="ECO:0000256" key="6">
    <source>
        <dbReference type="ARBA" id="ARBA00023157"/>
    </source>
</evidence>
<feature type="chain" id="PRO_5038725624" description="Alpha-galactosidase" evidence="9">
    <location>
        <begin position="35"/>
        <end position="563"/>
    </location>
</feature>
<dbReference type="Gene3D" id="2.60.120.1060">
    <property type="entry name" value="NPCBM/NEW2 domain"/>
    <property type="match status" value="1"/>
</dbReference>
<dbReference type="eggNOG" id="COG3250">
    <property type="taxonomic scope" value="Bacteria"/>
</dbReference>
<dbReference type="SUPFAM" id="SSF51011">
    <property type="entry name" value="Glycosyl hydrolase domain"/>
    <property type="match status" value="1"/>
</dbReference>
<evidence type="ECO:0000256" key="3">
    <source>
        <dbReference type="ARBA" id="ARBA00012755"/>
    </source>
</evidence>
<dbReference type="GO" id="GO:0016052">
    <property type="term" value="P:carbohydrate catabolic process"/>
    <property type="evidence" value="ECO:0007669"/>
    <property type="project" value="UniProtKB-ARBA"/>
</dbReference>
<dbReference type="KEGG" id="sdv:BN159_2569"/>
<dbReference type="SUPFAM" id="SSF51445">
    <property type="entry name" value="(Trans)glycosidases"/>
    <property type="match status" value="1"/>
</dbReference>
<dbReference type="InterPro" id="IPR000111">
    <property type="entry name" value="Glyco_hydro_27/36_CS"/>
</dbReference>
<dbReference type="InterPro" id="IPR017853">
    <property type="entry name" value="GH"/>
</dbReference>
<dbReference type="PANTHER" id="PTHR11452">
    <property type="entry name" value="ALPHA-GALACTOSIDASE/ALPHA-N-ACETYLGALACTOSAMINIDASE"/>
    <property type="match status" value="1"/>
</dbReference>